<reference evidence="1" key="1">
    <citation type="submission" date="2018-08" db="EMBL/GenBank/DDBJ databases">
        <title>A genome reference for cultivated species of the human gut microbiota.</title>
        <authorList>
            <person name="Zou Y."/>
            <person name="Xue W."/>
            <person name="Luo G."/>
        </authorList>
    </citation>
    <scope>NUCLEOTIDE SEQUENCE [LARGE SCALE GENOMIC DNA]</scope>
    <source>
        <strain evidence="1">TF05-5AC</strain>
    </source>
</reference>
<sequence>MAGGDLKVYIGSVPPGEMFCDFGAAGMAGGDLGAGEVFCRTSQTGHFDEPWQKLFQESLQQF</sequence>
<dbReference type="AlphaFoldDB" id="A0A3E3I751"/>
<comment type="caution">
    <text evidence="1">The sequence shown here is derived from an EMBL/GenBank/DDBJ whole genome shotgun (WGS) entry which is preliminary data.</text>
</comment>
<accession>A0A3E3I751</accession>
<evidence type="ECO:0000313" key="1">
    <source>
        <dbReference type="EMBL" id="RGE61871.1"/>
    </source>
</evidence>
<keyword evidence="2" id="KW-1185">Reference proteome</keyword>
<dbReference type="Proteomes" id="UP000260812">
    <property type="component" value="Unassembled WGS sequence"/>
</dbReference>
<dbReference type="EMBL" id="QVLV01000005">
    <property type="protein sequence ID" value="RGE61871.1"/>
    <property type="molecule type" value="Genomic_DNA"/>
</dbReference>
<proteinExistence type="predicted"/>
<protein>
    <submittedName>
        <fullName evidence="1">Uncharacterized protein</fullName>
    </submittedName>
</protein>
<gene>
    <name evidence="1" type="ORF">DXC51_10045</name>
</gene>
<name>A0A3E3I751_9FIRM</name>
<evidence type="ECO:0000313" key="2">
    <source>
        <dbReference type="Proteomes" id="UP000260812"/>
    </source>
</evidence>
<organism evidence="1 2">
    <name type="scientific">Eisenbergiella massiliensis</name>
    <dbReference type="NCBI Taxonomy" id="1720294"/>
    <lineage>
        <taxon>Bacteria</taxon>
        <taxon>Bacillati</taxon>
        <taxon>Bacillota</taxon>
        <taxon>Clostridia</taxon>
        <taxon>Lachnospirales</taxon>
        <taxon>Lachnospiraceae</taxon>
        <taxon>Eisenbergiella</taxon>
    </lineage>
</organism>